<protein>
    <submittedName>
        <fullName evidence="3">Sialate O-acetylesterase</fullName>
    </submittedName>
</protein>
<reference evidence="3" key="1">
    <citation type="submission" date="2020-04" db="EMBL/GenBank/DDBJ databases">
        <title>Global-level population genomics supports evidence of horizontal gene transfer on evolution of Rhizobia in Lentils.</title>
        <authorList>
            <person name="Gai Y."/>
            <person name="Cook D."/>
            <person name="Riely B."/>
        </authorList>
    </citation>
    <scope>NUCLEOTIDE SEQUENCE</scope>
    <source>
        <strain evidence="3">Derici101B</strain>
    </source>
</reference>
<sequence length="282" mass="30216">MAMIFGGAGMALNSFLSPNAYYMYPSAGVIQWTEPYLDLSDRVEVARGTIDDRTAVIVFIGQSLSVNSVPTAYTPVNSNIDQLNIWDGKLYRAKDPLLGVNGGGPGFRGTWLLRMADKLITDGHYDRVIIVPMAVGNTRVGQWSDPGLEPYLFNRINTVGLRMRDTVLPCTAIMWGQGESDGIAGTSQAAYAASLNKVIAEFNRTFPGCPMLVAQEAYYYGNTSPAVLAAQASVVNNTTVFAGENVESIGPSGRYDNTHLNETGADQRATLAVAALMAALAS</sequence>
<dbReference type="GO" id="GO:0016788">
    <property type="term" value="F:hydrolase activity, acting on ester bonds"/>
    <property type="evidence" value="ECO:0007669"/>
    <property type="project" value="UniProtKB-ARBA"/>
</dbReference>
<evidence type="ECO:0000256" key="1">
    <source>
        <dbReference type="ARBA" id="ARBA00022801"/>
    </source>
</evidence>
<dbReference type="InterPro" id="IPR005181">
    <property type="entry name" value="SASA"/>
</dbReference>
<accession>A0AAJ1AAX7</accession>
<dbReference type="InterPro" id="IPR036514">
    <property type="entry name" value="SGNH_hydro_sf"/>
</dbReference>
<name>A0AAJ1AAX7_RHILE</name>
<dbReference type="EMBL" id="JAAXEP010000010">
    <property type="protein sequence ID" value="MBY5630423.1"/>
    <property type="molecule type" value="Genomic_DNA"/>
</dbReference>
<organism evidence="3 4">
    <name type="scientific">Rhizobium leguminosarum</name>
    <dbReference type="NCBI Taxonomy" id="384"/>
    <lineage>
        <taxon>Bacteria</taxon>
        <taxon>Pseudomonadati</taxon>
        <taxon>Pseudomonadota</taxon>
        <taxon>Alphaproteobacteria</taxon>
        <taxon>Hyphomicrobiales</taxon>
        <taxon>Rhizobiaceae</taxon>
        <taxon>Rhizobium/Agrobacterium group</taxon>
        <taxon>Rhizobium</taxon>
    </lineage>
</organism>
<dbReference type="Gene3D" id="3.40.50.1110">
    <property type="entry name" value="SGNH hydrolase"/>
    <property type="match status" value="1"/>
</dbReference>
<evidence type="ECO:0000259" key="2">
    <source>
        <dbReference type="Pfam" id="PF03629"/>
    </source>
</evidence>
<comment type="caution">
    <text evidence="3">The sequence shown here is derived from an EMBL/GenBank/DDBJ whole genome shotgun (WGS) entry which is preliminary data.</text>
</comment>
<dbReference type="SUPFAM" id="SSF52266">
    <property type="entry name" value="SGNH hydrolase"/>
    <property type="match status" value="1"/>
</dbReference>
<dbReference type="AlphaFoldDB" id="A0AAJ1AAX7"/>
<evidence type="ECO:0000313" key="4">
    <source>
        <dbReference type="Proteomes" id="UP000825699"/>
    </source>
</evidence>
<keyword evidence="1" id="KW-0378">Hydrolase</keyword>
<dbReference type="Pfam" id="PF03629">
    <property type="entry name" value="SASA"/>
    <property type="match status" value="1"/>
</dbReference>
<evidence type="ECO:0000313" key="3">
    <source>
        <dbReference type="EMBL" id="MBY5630423.1"/>
    </source>
</evidence>
<dbReference type="RefSeq" id="WP_222419801.1">
    <property type="nucleotide sequence ID" value="NZ_JAAXEP010000010.1"/>
</dbReference>
<feature type="domain" description="Sialate O-acetylesterase" evidence="2">
    <location>
        <begin position="115"/>
        <end position="266"/>
    </location>
</feature>
<proteinExistence type="predicted"/>
<dbReference type="Proteomes" id="UP000825699">
    <property type="component" value="Unassembled WGS sequence"/>
</dbReference>
<gene>
    <name evidence="3" type="ORF">HFO42_20250</name>
</gene>